<dbReference type="PANTHER" id="PTHR30413:SF8">
    <property type="entry name" value="TRANSPORT PERMEASE PROTEIN"/>
    <property type="match status" value="1"/>
</dbReference>
<feature type="transmembrane region" description="Helical" evidence="4">
    <location>
        <begin position="239"/>
        <end position="257"/>
    </location>
</feature>
<feature type="transmembrane region" description="Helical" evidence="4">
    <location>
        <begin position="112"/>
        <end position="141"/>
    </location>
</feature>
<evidence type="ECO:0000256" key="3">
    <source>
        <dbReference type="ARBA" id="ARBA00022448"/>
    </source>
</evidence>
<dbReference type="EMBL" id="CP122537">
    <property type="protein sequence ID" value="WGH80310.1"/>
    <property type="molecule type" value="Genomic_DNA"/>
</dbReference>
<feature type="transmembrane region" description="Helical" evidence="4">
    <location>
        <begin position="72"/>
        <end position="91"/>
    </location>
</feature>
<evidence type="ECO:0000313" key="6">
    <source>
        <dbReference type="Proteomes" id="UP001243420"/>
    </source>
</evidence>
<keyword evidence="4" id="KW-0812">Transmembrane</keyword>
<dbReference type="RefSeq" id="WP_279967381.1">
    <property type="nucleotide sequence ID" value="NZ_CP122537.1"/>
</dbReference>
<dbReference type="PANTHER" id="PTHR30413">
    <property type="entry name" value="INNER MEMBRANE TRANSPORT PERMEASE"/>
    <property type="match status" value="1"/>
</dbReference>
<evidence type="ECO:0000256" key="2">
    <source>
        <dbReference type="ARBA" id="ARBA00007783"/>
    </source>
</evidence>
<evidence type="ECO:0000256" key="4">
    <source>
        <dbReference type="SAM" id="Phobius"/>
    </source>
</evidence>
<reference evidence="5 6" key="1">
    <citation type="submission" date="2023-04" db="EMBL/GenBank/DDBJ databases">
        <title>Jannaschia ovalis sp. nov., a marine bacterium isolated from sea tidal flat.</title>
        <authorList>
            <person name="Kwon D.Y."/>
            <person name="Kim J.-J."/>
        </authorList>
    </citation>
    <scope>NUCLEOTIDE SEQUENCE [LARGE SCALE GENOMIC DNA]</scope>
    <source>
        <strain evidence="5 6">GRR-S6-38</strain>
    </source>
</reference>
<comment type="subcellular location">
    <subcellularLocation>
        <location evidence="1">Cell inner membrane</location>
        <topology evidence="1">Multi-pass membrane protein</topology>
    </subcellularLocation>
</comment>
<evidence type="ECO:0000256" key="1">
    <source>
        <dbReference type="ARBA" id="ARBA00004429"/>
    </source>
</evidence>
<name>A0ABY8LIS0_9RHOB</name>
<evidence type="ECO:0000313" key="5">
    <source>
        <dbReference type="EMBL" id="WGH80310.1"/>
    </source>
</evidence>
<dbReference type="Proteomes" id="UP001243420">
    <property type="component" value="Chromosome"/>
</dbReference>
<comment type="similarity">
    <text evidence="2">Belongs to the ABC-2 integral membrane protein family.</text>
</comment>
<keyword evidence="4" id="KW-0472">Membrane</keyword>
<keyword evidence="3" id="KW-0813">Transport</keyword>
<proteinExistence type="inferred from homology"/>
<feature type="transmembrane region" description="Helical" evidence="4">
    <location>
        <begin position="37"/>
        <end position="60"/>
    </location>
</feature>
<keyword evidence="4" id="KW-1133">Transmembrane helix</keyword>
<keyword evidence="6" id="KW-1185">Reference proteome</keyword>
<feature type="transmembrane region" description="Helical" evidence="4">
    <location>
        <begin position="153"/>
        <end position="173"/>
    </location>
</feature>
<gene>
    <name evidence="5" type="ORF">P8627_08615</name>
</gene>
<accession>A0ABY8LIS0</accession>
<organism evidence="5 6">
    <name type="scientific">Jannaschia ovalis</name>
    <dbReference type="NCBI Taxonomy" id="3038773"/>
    <lineage>
        <taxon>Bacteria</taxon>
        <taxon>Pseudomonadati</taxon>
        <taxon>Pseudomonadota</taxon>
        <taxon>Alphaproteobacteria</taxon>
        <taxon>Rhodobacterales</taxon>
        <taxon>Roseobacteraceae</taxon>
        <taxon>Jannaschia</taxon>
    </lineage>
</organism>
<feature type="transmembrane region" description="Helical" evidence="4">
    <location>
        <begin position="200"/>
        <end position="219"/>
    </location>
</feature>
<protein>
    <submittedName>
        <fullName evidence="5">ABC transporter permease</fullName>
    </submittedName>
</protein>
<sequence>MFRQHRRQTMWGAAFRMADLIFHATVRQTKKGHRSGLMALGMATLQTAIFVGAFWLMFSILGLRGIAIRGNFVLFLLSGIFLFLTHTKAVGAVSSAESSTSPMMLHGPMNTYVSIAAAALSCLYLQTFSMLIVLFFTHVALEPVVITDPAQAALMFILAWFTGCAIGLCFLALKPWFPNFCSIGSSIYQRMNMIASGKMFVANTLSATMLSFFSWNPLFHTIDQARGFTFVNYNPHYTSWQYALIVGVVLLVLGMMGEHFSRKHTSISWFATR</sequence>